<dbReference type="AlphaFoldDB" id="A0A7C1AY21"/>
<dbReference type="Proteomes" id="UP000886355">
    <property type="component" value="Unassembled WGS sequence"/>
</dbReference>
<dbReference type="InterPro" id="IPR025529">
    <property type="entry name" value="DUF4416"/>
</dbReference>
<name>A0A7C1AY21_9BACT</name>
<proteinExistence type="predicted"/>
<protein>
    <submittedName>
        <fullName evidence="1">DUF4416 family protein</fullName>
    </submittedName>
</protein>
<dbReference type="Pfam" id="PF14385">
    <property type="entry name" value="DUF4416"/>
    <property type="match status" value="1"/>
</dbReference>
<sequence length="191" mass="22183">MSIPREPEKALLFCGVLYSDEERFRTAVGKLIDLFGSLNFLTEPRLFVETKYYEPEMGSPIYRCYLGFEDLVDPGWLADIKLTTNNLENELAVFGNRRVNLDPGLLSEERLVLATGKNYTHRIYIGKGIYAELTLIYSRGAYRPLPWTYPDYRKRELLHLLGVVRQELIFRRTDKIPSKPYNLPDDLEGIL</sequence>
<comment type="caution">
    <text evidence="1">The sequence shown here is derived from an EMBL/GenBank/DDBJ whole genome shotgun (WGS) entry which is preliminary data.</text>
</comment>
<evidence type="ECO:0000313" key="1">
    <source>
        <dbReference type="EMBL" id="HDL89896.1"/>
    </source>
</evidence>
<dbReference type="EMBL" id="DQZW01000150">
    <property type="protein sequence ID" value="HDL89896.1"/>
    <property type="molecule type" value="Genomic_DNA"/>
</dbReference>
<accession>A0A7C1AY21</accession>
<organism evidence="1">
    <name type="scientific">Thermodesulforhabdus norvegica</name>
    <dbReference type="NCBI Taxonomy" id="39841"/>
    <lineage>
        <taxon>Bacteria</taxon>
        <taxon>Pseudomonadati</taxon>
        <taxon>Thermodesulfobacteriota</taxon>
        <taxon>Syntrophobacteria</taxon>
        <taxon>Syntrophobacterales</taxon>
        <taxon>Thermodesulforhabdaceae</taxon>
        <taxon>Thermodesulforhabdus</taxon>
    </lineage>
</organism>
<reference evidence="1" key="1">
    <citation type="journal article" date="2020" name="mSystems">
        <title>Genome- and Community-Level Interaction Insights into Carbon Utilization and Element Cycling Functions of Hydrothermarchaeota in Hydrothermal Sediment.</title>
        <authorList>
            <person name="Zhou Z."/>
            <person name="Liu Y."/>
            <person name="Xu W."/>
            <person name="Pan J."/>
            <person name="Luo Z.H."/>
            <person name="Li M."/>
        </authorList>
    </citation>
    <scope>NUCLEOTIDE SEQUENCE [LARGE SCALE GENOMIC DNA]</scope>
    <source>
        <strain evidence="1">HyVt-19</strain>
    </source>
</reference>
<gene>
    <name evidence="1" type="ORF">ENG14_03225</name>
</gene>